<dbReference type="Proteomes" id="UP000290289">
    <property type="component" value="Chromosome 4"/>
</dbReference>
<name>A0A498K5T0_MALDO</name>
<evidence type="ECO:0000313" key="1">
    <source>
        <dbReference type="EMBL" id="RXI01043.1"/>
    </source>
</evidence>
<evidence type="ECO:0000313" key="2">
    <source>
        <dbReference type="Proteomes" id="UP000290289"/>
    </source>
</evidence>
<proteinExistence type="predicted"/>
<protein>
    <submittedName>
        <fullName evidence="1">Uncharacterized protein</fullName>
    </submittedName>
</protein>
<dbReference type="AlphaFoldDB" id="A0A498K5T0"/>
<gene>
    <name evidence="1" type="ORF">DVH24_001277</name>
</gene>
<keyword evidence="2" id="KW-1185">Reference proteome</keyword>
<dbReference type="EMBL" id="RDQH01000330">
    <property type="protein sequence ID" value="RXI01043.1"/>
    <property type="molecule type" value="Genomic_DNA"/>
</dbReference>
<reference evidence="1 2" key="1">
    <citation type="submission" date="2018-10" db="EMBL/GenBank/DDBJ databases">
        <title>A high-quality apple genome assembly.</title>
        <authorList>
            <person name="Hu J."/>
        </authorList>
    </citation>
    <scope>NUCLEOTIDE SEQUENCE [LARGE SCALE GENOMIC DNA]</scope>
    <source>
        <strain evidence="2">cv. HFTH1</strain>
        <tissue evidence="1">Young leaf</tissue>
    </source>
</reference>
<organism evidence="1 2">
    <name type="scientific">Malus domestica</name>
    <name type="common">Apple</name>
    <name type="synonym">Pyrus malus</name>
    <dbReference type="NCBI Taxonomy" id="3750"/>
    <lineage>
        <taxon>Eukaryota</taxon>
        <taxon>Viridiplantae</taxon>
        <taxon>Streptophyta</taxon>
        <taxon>Embryophyta</taxon>
        <taxon>Tracheophyta</taxon>
        <taxon>Spermatophyta</taxon>
        <taxon>Magnoliopsida</taxon>
        <taxon>eudicotyledons</taxon>
        <taxon>Gunneridae</taxon>
        <taxon>Pentapetalae</taxon>
        <taxon>rosids</taxon>
        <taxon>fabids</taxon>
        <taxon>Rosales</taxon>
        <taxon>Rosaceae</taxon>
        <taxon>Amygdaloideae</taxon>
        <taxon>Maleae</taxon>
        <taxon>Malus</taxon>
    </lineage>
</organism>
<comment type="caution">
    <text evidence="1">The sequence shown here is derived from an EMBL/GenBank/DDBJ whole genome shotgun (WGS) entry which is preliminary data.</text>
</comment>
<sequence length="100" mass="11197">MCLLIEDVIVYEDPGFQILNEVLDQKFGRRHGKVVRCMGKVRVNALKEEVTTLKGQLAAQGEQMSIIVWALQMFDLQISMPAPNLAPPSTSQPFRPANTQ</sequence>
<accession>A0A498K5T0</accession>